<reference evidence="1" key="1">
    <citation type="journal article" date="2021" name="PeerJ">
        <title>Extensive microbial diversity within the chicken gut microbiome revealed by metagenomics and culture.</title>
        <authorList>
            <person name="Gilroy R."/>
            <person name="Ravi A."/>
            <person name="Getino M."/>
            <person name="Pursley I."/>
            <person name="Horton D.L."/>
            <person name="Alikhan N.F."/>
            <person name="Baker D."/>
            <person name="Gharbi K."/>
            <person name="Hall N."/>
            <person name="Watson M."/>
            <person name="Adriaenssens E.M."/>
            <person name="Foster-Nyarko E."/>
            <person name="Jarju S."/>
            <person name="Secka A."/>
            <person name="Antonio M."/>
            <person name="Oren A."/>
            <person name="Chaudhuri R.R."/>
            <person name="La Ragione R."/>
            <person name="Hildebrand F."/>
            <person name="Pallen M.J."/>
        </authorList>
    </citation>
    <scope>NUCLEOTIDE SEQUENCE</scope>
    <source>
        <strain evidence="1">ChiSjej1B19-8411</strain>
    </source>
</reference>
<dbReference type="AlphaFoldDB" id="A0A9D1WLL6"/>
<dbReference type="EMBL" id="DXEX01000251">
    <property type="protein sequence ID" value="HIX60377.1"/>
    <property type="molecule type" value="Genomic_DNA"/>
</dbReference>
<evidence type="ECO:0000313" key="2">
    <source>
        <dbReference type="Proteomes" id="UP000886817"/>
    </source>
</evidence>
<reference evidence="1" key="2">
    <citation type="submission" date="2021-04" db="EMBL/GenBank/DDBJ databases">
        <authorList>
            <person name="Gilroy R."/>
        </authorList>
    </citation>
    <scope>NUCLEOTIDE SEQUENCE</scope>
    <source>
        <strain evidence="1">ChiSjej1B19-8411</strain>
    </source>
</reference>
<dbReference type="Proteomes" id="UP000886817">
    <property type="component" value="Unassembled WGS sequence"/>
</dbReference>
<protein>
    <submittedName>
        <fullName evidence="1">Uncharacterized protein</fullName>
    </submittedName>
</protein>
<gene>
    <name evidence="1" type="ORF">IAA45_11780</name>
</gene>
<sequence>MAINSKSKLRDVLEDERAVAIIEKYVPGLKENPMLGPCMGMRMSTLLKFPQVSIPEEAQKDIIEQLDALDA</sequence>
<evidence type="ECO:0000313" key="1">
    <source>
        <dbReference type="EMBL" id="HIX60377.1"/>
    </source>
</evidence>
<proteinExistence type="predicted"/>
<comment type="caution">
    <text evidence="1">The sequence shown here is derived from an EMBL/GenBank/DDBJ whole genome shotgun (WGS) entry which is preliminary data.</text>
</comment>
<name>A0A9D1WLL6_9FIRM</name>
<accession>A0A9D1WLL6</accession>
<organism evidence="1 2">
    <name type="scientific">Candidatus Blautia gallistercoris</name>
    <dbReference type="NCBI Taxonomy" id="2838490"/>
    <lineage>
        <taxon>Bacteria</taxon>
        <taxon>Bacillati</taxon>
        <taxon>Bacillota</taxon>
        <taxon>Clostridia</taxon>
        <taxon>Lachnospirales</taxon>
        <taxon>Lachnospiraceae</taxon>
        <taxon>Blautia</taxon>
    </lineage>
</organism>